<keyword evidence="3" id="KW-1185">Reference proteome</keyword>
<dbReference type="Proteomes" id="UP000054018">
    <property type="component" value="Unassembled WGS sequence"/>
</dbReference>
<accession>A0A0C9YW86</accession>
<sequence>MGARNVVLLGEVGSGKSSIINLIAGECVAKSSNDAKGGTLNITCYTLNFSPSNVQVNLWDTPGWHPAEERNTRQGRAVGADNLLKTLRATEGIHLLLFCTQKPRVTDHLVNDFQHVYSGQAYSETPLALAVTGLELIQPNMHMWWENNHRALERYGFHCHAHACVTTVDGEGNREHISQNRLRKLVLHHIPSGSPSHSAFCPVSFFLLCRIPLHNPAKVPEDGVQATVTGIRITPWFPPICFSTTPWHTRNDVLIIVTGPVGSGKSSFISKLTGIPEGSVGVSHSLEPGRPRLRTFGYVDQQSGKRVILLDAPGFSHSSQSNNILRMILSWVENAYRGNVPLGGILYLHSVAHQFTAISPERFSTLCRRCGETIMSKLFLVTTMWDDVSQTDGVVELAKCMRVWRPVLRRGEAVPRYLNTFSSAMEIVQPLLSF</sequence>
<reference evidence="2 3" key="1">
    <citation type="submission" date="2014-04" db="EMBL/GenBank/DDBJ databases">
        <authorList>
            <consortium name="DOE Joint Genome Institute"/>
            <person name="Kuo A."/>
            <person name="Kohler A."/>
            <person name="Costa M.D."/>
            <person name="Nagy L.G."/>
            <person name="Floudas D."/>
            <person name="Copeland A."/>
            <person name="Barry K.W."/>
            <person name="Cichocki N."/>
            <person name="Veneault-Fourrey C."/>
            <person name="LaButti K."/>
            <person name="Lindquist E.A."/>
            <person name="Lipzen A."/>
            <person name="Lundell T."/>
            <person name="Morin E."/>
            <person name="Murat C."/>
            <person name="Sun H."/>
            <person name="Tunlid A."/>
            <person name="Henrissat B."/>
            <person name="Grigoriev I.V."/>
            <person name="Hibbett D.S."/>
            <person name="Martin F."/>
            <person name="Nordberg H.P."/>
            <person name="Cantor M.N."/>
            <person name="Hua S.X."/>
        </authorList>
    </citation>
    <scope>NUCLEOTIDE SEQUENCE [LARGE SCALE GENOMIC DNA]</scope>
    <source>
        <strain evidence="2 3">441</strain>
    </source>
</reference>
<proteinExistence type="predicted"/>
<dbReference type="SUPFAM" id="SSF52540">
    <property type="entry name" value="P-loop containing nucleoside triphosphate hydrolases"/>
    <property type="match status" value="2"/>
</dbReference>
<organism evidence="2 3">
    <name type="scientific">Pisolithus microcarpus 441</name>
    <dbReference type="NCBI Taxonomy" id="765257"/>
    <lineage>
        <taxon>Eukaryota</taxon>
        <taxon>Fungi</taxon>
        <taxon>Dikarya</taxon>
        <taxon>Basidiomycota</taxon>
        <taxon>Agaricomycotina</taxon>
        <taxon>Agaricomycetes</taxon>
        <taxon>Agaricomycetidae</taxon>
        <taxon>Boletales</taxon>
        <taxon>Sclerodermatineae</taxon>
        <taxon>Pisolithaceae</taxon>
        <taxon>Pisolithus</taxon>
    </lineage>
</organism>
<dbReference type="OrthoDB" id="2611327at2759"/>
<dbReference type="InterPro" id="IPR006073">
    <property type="entry name" value="GTP-bd"/>
</dbReference>
<feature type="domain" description="G" evidence="1">
    <location>
        <begin position="255"/>
        <end position="323"/>
    </location>
</feature>
<gene>
    <name evidence="2" type="ORF">PISMIDRAFT_7172</name>
</gene>
<dbReference type="EMBL" id="KN833690">
    <property type="protein sequence ID" value="KIK29360.1"/>
    <property type="molecule type" value="Genomic_DNA"/>
</dbReference>
<reference evidence="3" key="2">
    <citation type="submission" date="2015-01" db="EMBL/GenBank/DDBJ databases">
        <title>Evolutionary Origins and Diversification of the Mycorrhizal Mutualists.</title>
        <authorList>
            <consortium name="DOE Joint Genome Institute"/>
            <consortium name="Mycorrhizal Genomics Consortium"/>
            <person name="Kohler A."/>
            <person name="Kuo A."/>
            <person name="Nagy L.G."/>
            <person name="Floudas D."/>
            <person name="Copeland A."/>
            <person name="Barry K.W."/>
            <person name="Cichocki N."/>
            <person name="Veneault-Fourrey C."/>
            <person name="LaButti K."/>
            <person name="Lindquist E.A."/>
            <person name="Lipzen A."/>
            <person name="Lundell T."/>
            <person name="Morin E."/>
            <person name="Murat C."/>
            <person name="Riley R."/>
            <person name="Ohm R."/>
            <person name="Sun H."/>
            <person name="Tunlid A."/>
            <person name="Henrissat B."/>
            <person name="Grigoriev I.V."/>
            <person name="Hibbett D.S."/>
            <person name="Martin F."/>
        </authorList>
    </citation>
    <scope>NUCLEOTIDE SEQUENCE [LARGE SCALE GENOMIC DNA]</scope>
    <source>
        <strain evidence="3">441</strain>
    </source>
</reference>
<dbReference type="InterPro" id="IPR027417">
    <property type="entry name" value="P-loop_NTPase"/>
</dbReference>
<dbReference type="AlphaFoldDB" id="A0A0C9YW86"/>
<dbReference type="HOGENOM" id="CLU_618285_0_0_1"/>
<dbReference type="Gene3D" id="3.40.50.300">
    <property type="entry name" value="P-loop containing nucleotide triphosphate hydrolases"/>
    <property type="match status" value="2"/>
</dbReference>
<name>A0A0C9YW86_9AGAM</name>
<feature type="domain" description="G" evidence="1">
    <location>
        <begin position="6"/>
        <end position="104"/>
    </location>
</feature>
<dbReference type="Pfam" id="PF01926">
    <property type="entry name" value="MMR_HSR1"/>
    <property type="match status" value="2"/>
</dbReference>
<evidence type="ECO:0000259" key="1">
    <source>
        <dbReference type="Pfam" id="PF01926"/>
    </source>
</evidence>
<protein>
    <recommendedName>
        <fullName evidence="1">G domain-containing protein</fullName>
    </recommendedName>
</protein>
<evidence type="ECO:0000313" key="2">
    <source>
        <dbReference type="EMBL" id="KIK29360.1"/>
    </source>
</evidence>
<dbReference type="CDD" id="cd00882">
    <property type="entry name" value="Ras_like_GTPase"/>
    <property type="match status" value="1"/>
</dbReference>
<dbReference type="STRING" id="765257.A0A0C9YW86"/>
<evidence type="ECO:0000313" key="3">
    <source>
        <dbReference type="Proteomes" id="UP000054018"/>
    </source>
</evidence>
<dbReference type="GO" id="GO:0005525">
    <property type="term" value="F:GTP binding"/>
    <property type="evidence" value="ECO:0007669"/>
    <property type="project" value="InterPro"/>
</dbReference>